<dbReference type="EMBL" id="WGGD01000005">
    <property type="protein sequence ID" value="MUN29243.1"/>
    <property type="molecule type" value="Genomic_DNA"/>
</dbReference>
<evidence type="ECO:0000256" key="2">
    <source>
        <dbReference type="ARBA" id="ARBA00022676"/>
    </source>
</evidence>
<dbReference type="PANTHER" id="PTHR43867">
    <property type="entry name" value="CELLULOSE SYNTHASE CATALYTIC SUBUNIT A [UDP-FORMING]"/>
    <property type="match status" value="1"/>
</dbReference>
<dbReference type="Pfam" id="PF13632">
    <property type="entry name" value="Glyco_trans_2_3"/>
    <property type="match status" value="1"/>
</dbReference>
<evidence type="ECO:0000259" key="9">
    <source>
        <dbReference type="Pfam" id="PF13632"/>
    </source>
</evidence>
<dbReference type="GO" id="GO:0016020">
    <property type="term" value="C:membrane"/>
    <property type="evidence" value="ECO:0007669"/>
    <property type="project" value="UniProtKB-SubCell"/>
</dbReference>
<keyword evidence="2" id="KW-0328">Glycosyltransferase</keyword>
<dbReference type="AlphaFoldDB" id="A0A6A9QTX1"/>
<evidence type="ECO:0000313" key="10">
    <source>
        <dbReference type="EMBL" id="MUN29243.1"/>
    </source>
</evidence>
<feature type="domain" description="Glycosyltransferase 2-like" evidence="9">
    <location>
        <begin position="168"/>
        <end position="331"/>
    </location>
</feature>
<dbReference type="InterPro" id="IPR050321">
    <property type="entry name" value="Glycosyltr_2/OpgH_subfam"/>
</dbReference>
<dbReference type="GO" id="GO:0016757">
    <property type="term" value="F:glycosyltransferase activity"/>
    <property type="evidence" value="ECO:0007669"/>
    <property type="project" value="UniProtKB-KW"/>
</dbReference>
<evidence type="ECO:0000313" key="11">
    <source>
        <dbReference type="Proteomes" id="UP000470772"/>
    </source>
</evidence>
<evidence type="ECO:0000256" key="6">
    <source>
        <dbReference type="ARBA" id="ARBA00023136"/>
    </source>
</evidence>
<comment type="subcellular location">
    <subcellularLocation>
        <location evidence="1">Membrane</location>
        <topology evidence="1">Multi-pass membrane protein</topology>
    </subcellularLocation>
</comment>
<dbReference type="InterPro" id="IPR029044">
    <property type="entry name" value="Nucleotide-diphossugar_trans"/>
</dbReference>
<sequence>MSFNLDFSIAFFLSLIVILFPSAWNLLQFLYYNVSDYQDIVKRGNRKKISIVTAIKGEELPTVEEFLSNLSTQSFHDFELIIVSDDEEDTLQKIKNLARKYDFAKVIKGNGKGRKAGALNLGVQASQNDTLLFLDVEARLESDFMDKVSLLDCDAIAFKLKVREKFKNQLERSYSAMTEFSMRSLFRGRSKLGLPIFPNGSSLLLKKEVLKKIGEFKEGSMAEDLEIGIRLFLSGIKVTYIQDPLIYTLSPPNVQSLVSQLSRWAYGSGELFSESFYMLGKGLRGIEGFLYVNQWGLYILPFFVLGVDLLIAPLVSPLPFIVSLLIYVSLSIPTIYVNRNANLSYGLPFYWALLKGYIKGLLHSKYEWKVTPKSEVRNAN</sequence>
<organism evidence="10 11">
    <name type="scientific">Sulfuracidifex metallicus DSM 6482 = JCM 9184</name>
    <dbReference type="NCBI Taxonomy" id="523847"/>
    <lineage>
        <taxon>Archaea</taxon>
        <taxon>Thermoproteota</taxon>
        <taxon>Thermoprotei</taxon>
        <taxon>Sulfolobales</taxon>
        <taxon>Sulfolobaceae</taxon>
        <taxon>Sulfuracidifex</taxon>
    </lineage>
</organism>
<proteinExistence type="predicted"/>
<feature type="domain" description="Glycosyltransferase 2-like" evidence="8">
    <location>
        <begin position="50"/>
        <end position="143"/>
    </location>
</feature>
<keyword evidence="3 10" id="KW-0808">Transferase</keyword>
<evidence type="ECO:0000256" key="3">
    <source>
        <dbReference type="ARBA" id="ARBA00022679"/>
    </source>
</evidence>
<accession>A0A6A9QTX1</accession>
<name>A0A6A9QTX1_SULME</name>
<feature type="transmembrane region" description="Helical" evidence="7">
    <location>
        <begin position="318"/>
        <end position="337"/>
    </location>
</feature>
<reference evidence="10 11" key="1">
    <citation type="submission" date="2019-10" db="EMBL/GenBank/DDBJ databases">
        <title>Sequencing and Assembly of Multiple Reported Metal-Biooxidizing Members of the Extremely Thermoacidophilic Archaeal Family Sulfolobaceae.</title>
        <authorList>
            <person name="Counts J.A."/>
            <person name="Kelly R.M."/>
        </authorList>
    </citation>
    <scope>NUCLEOTIDE SEQUENCE [LARGE SCALE GENOMIC DNA]</scope>
    <source>
        <strain evidence="10 11">DSM 6482</strain>
    </source>
</reference>
<keyword evidence="4 7" id="KW-0812">Transmembrane</keyword>
<evidence type="ECO:0000256" key="5">
    <source>
        <dbReference type="ARBA" id="ARBA00022989"/>
    </source>
</evidence>
<evidence type="ECO:0000259" key="8">
    <source>
        <dbReference type="Pfam" id="PF00535"/>
    </source>
</evidence>
<dbReference type="PANTHER" id="PTHR43867:SF2">
    <property type="entry name" value="CELLULOSE SYNTHASE CATALYTIC SUBUNIT A [UDP-FORMING]"/>
    <property type="match status" value="1"/>
</dbReference>
<comment type="caution">
    <text evidence="10">The sequence shown here is derived from an EMBL/GenBank/DDBJ whole genome shotgun (WGS) entry which is preliminary data.</text>
</comment>
<dbReference type="SUPFAM" id="SSF53448">
    <property type="entry name" value="Nucleotide-diphospho-sugar transferases"/>
    <property type="match status" value="1"/>
</dbReference>
<feature type="transmembrane region" description="Helical" evidence="7">
    <location>
        <begin position="12"/>
        <end position="34"/>
    </location>
</feature>
<keyword evidence="6 7" id="KW-0472">Membrane</keyword>
<keyword evidence="11" id="KW-1185">Reference proteome</keyword>
<gene>
    <name evidence="10" type="ORF">GC250_07305</name>
</gene>
<dbReference type="Gene3D" id="3.90.550.10">
    <property type="entry name" value="Spore Coat Polysaccharide Biosynthesis Protein SpsA, Chain A"/>
    <property type="match status" value="1"/>
</dbReference>
<dbReference type="InterPro" id="IPR001173">
    <property type="entry name" value="Glyco_trans_2-like"/>
</dbReference>
<evidence type="ECO:0000256" key="1">
    <source>
        <dbReference type="ARBA" id="ARBA00004141"/>
    </source>
</evidence>
<evidence type="ECO:0000256" key="4">
    <source>
        <dbReference type="ARBA" id="ARBA00022692"/>
    </source>
</evidence>
<feature type="transmembrane region" description="Helical" evidence="7">
    <location>
        <begin position="288"/>
        <end position="312"/>
    </location>
</feature>
<dbReference type="Pfam" id="PF00535">
    <property type="entry name" value="Glycos_transf_2"/>
    <property type="match status" value="1"/>
</dbReference>
<evidence type="ECO:0000256" key="7">
    <source>
        <dbReference type="SAM" id="Phobius"/>
    </source>
</evidence>
<keyword evidence="5 7" id="KW-1133">Transmembrane helix</keyword>
<dbReference type="Proteomes" id="UP000470772">
    <property type="component" value="Unassembled WGS sequence"/>
</dbReference>
<protein>
    <submittedName>
        <fullName evidence="10">Glycosyltransferase</fullName>
    </submittedName>
</protein>